<protein>
    <recommendedName>
        <fullName evidence="4">SnoaL-like domain-containing protein</fullName>
    </recommendedName>
</protein>
<evidence type="ECO:0000256" key="1">
    <source>
        <dbReference type="SAM" id="MobiDB-lite"/>
    </source>
</evidence>
<dbReference type="OrthoDB" id="7651124at2"/>
<accession>A0A1I3WC35</accession>
<evidence type="ECO:0000313" key="2">
    <source>
        <dbReference type="EMBL" id="SFK04317.1"/>
    </source>
</evidence>
<evidence type="ECO:0008006" key="4">
    <source>
        <dbReference type="Google" id="ProtNLM"/>
    </source>
</evidence>
<reference evidence="3" key="1">
    <citation type="submission" date="2016-10" db="EMBL/GenBank/DDBJ databases">
        <authorList>
            <person name="Varghese N."/>
            <person name="Submissions S."/>
        </authorList>
    </citation>
    <scope>NUCLEOTIDE SEQUENCE [LARGE SCALE GENOMIC DNA]</scope>
    <source>
        <strain evidence="3">DSM 26471</strain>
    </source>
</reference>
<keyword evidence="3" id="KW-1185">Reference proteome</keyword>
<dbReference type="Proteomes" id="UP000199630">
    <property type="component" value="Unassembled WGS sequence"/>
</dbReference>
<feature type="region of interest" description="Disordered" evidence="1">
    <location>
        <begin position="117"/>
        <end position="141"/>
    </location>
</feature>
<gene>
    <name evidence="2" type="ORF">SAMN04487991_3645</name>
</gene>
<dbReference type="STRING" id="588602.SAMN04487991_3645"/>
<dbReference type="AlphaFoldDB" id="A0A1I3WC35"/>
<dbReference type="EMBL" id="FORH01000008">
    <property type="protein sequence ID" value="SFK04317.1"/>
    <property type="molecule type" value="Genomic_DNA"/>
</dbReference>
<evidence type="ECO:0000313" key="3">
    <source>
        <dbReference type="Proteomes" id="UP000199630"/>
    </source>
</evidence>
<organism evidence="2 3">
    <name type="scientific">Celeribacter neptunius</name>
    <dbReference type="NCBI Taxonomy" id="588602"/>
    <lineage>
        <taxon>Bacteria</taxon>
        <taxon>Pseudomonadati</taxon>
        <taxon>Pseudomonadota</taxon>
        <taxon>Alphaproteobacteria</taxon>
        <taxon>Rhodobacterales</taxon>
        <taxon>Roseobacteraceae</taxon>
        <taxon>Celeribacter</taxon>
    </lineage>
</organism>
<dbReference type="RefSeq" id="WP_090062138.1">
    <property type="nucleotide sequence ID" value="NZ_FORH01000008.1"/>
</dbReference>
<name>A0A1I3WC35_9RHOB</name>
<sequence>MNEAELRAFLDDISTCFITGDFELWSARTLLPFSMVTKEGPVLLTTESELRHNFELYLEACKIMRLDEVYRRPIALEDCHDGTFIATYETELLCHGQRATEPYTSSALIHRTPEGDKMSSVMNARGHHPWTGTSPAKEGKQ</sequence>
<proteinExistence type="predicted"/>